<evidence type="ECO:0000256" key="1">
    <source>
        <dbReference type="SAM" id="Phobius"/>
    </source>
</evidence>
<dbReference type="RefSeq" id="WP_371730631.1">
    <property type="nucleotide sequence ID" value="NZ_JBGOOT010000009.1"/>
</dbReference>
<evidence type="ECO:0000313" key="3">
    <source>
        <dbReference type="Proteomes" id="UP001569153"/>
    </source>
</evidence>
<keyword evidence="1" id="KW-1133">Transmembrane helix</keyword>
<accession>A0ABV4M8H1</accession>
<protein>
    <recommendedName>
        <fullName evidence="4">Lipoprotein</fullName>
    </recommendedName>
</protein>
<evidence type="ECO:0008006" key="4">
    <source>
        <dbReference type="Google" id="ProtNLM"/>
    </source>
</evidence>
<reference evidence="2 3" key="1">
    <citation type="submission" date="2024-06" db="EMBL/GenBank/DDBJ databases">
        <authorList>
            <person name="Steensen K."/>
            <person name="Seneca J."/>
            <person name="Bartlau N."/>
            <person name="Yu A.X."/>
            <person name="Polz M.F."/>
        </authorList>
    </citation>
    <scope>NUCLEOTIDE SEQUENCE [LARGE SCALE GENOMIC DNA]</scope>
    <source>
        <strain evidence="2 3">FF146</strain>
    </source>
</reference>
<dbReference type="EMBL" id="JBGOOT010000009">
    <property type="protein sequence ID" value="MEZ8195822.1"/>
    <property type="molecule type" value="Genomic_DNA"/>
</dbReference>
<comment type="caution">
    <text evidence="2">The sequence shown here is derived from an EMBL/GenBank/DDBJ whole genome shotgun (WGS) entry which is preliminary data.</text>
</comment>
<keyword evidence="1" id="KW-0472">Membrane</keyword>
<gene>
    <name evidence="2" type="ORF">ACED38_13155</name>
</gene>
<feature type="transmembrane region" description="Helical" evidence="1">
    <location>
        <begin position="6"/>
        <end position="25"/>
    </location>
</feature>
<keyword evidence="3" id="KW-1185">Reference proteome</keyword>
<proteinExistence type="predicted"/>
<evidence type="ECO:0000313" key="2">
    <source>
        <dbReference type="EMBL" id="MEZ8195822.1"/>
    </source>
</evidence>
<name>A0ABV4M8H1_9VIBR</name>
<dbReference type="Proteomes" id="UP001569153">
    <property type="component" value="Unassembled WGS sequence"/>
</dbReference>
<keyword evidence="1" id="KW-0812">Transmembrane</keyword>
<organism evidence="2 3">
    <name type="scientific">Vibrio cortegadensis</name>
    <dbReference type="NCBI Taxonomy" id="1328770"/>
    <lineage>
        <taxon>Bacteria</taxon>
        <taxon>Pseudomonadati</taxon>
        <taxon>Pseudomonadota</taxon>
        <taxon>Gammaproteobacteria</taxon>
        <taxon>Vibrionales</taxon>
        <taxon>Vibrionaceae</taxon>
        <taxon>Vibrio</taxon>
    </lineage>
</organism>
<sequence>MEFFSSDLGVAIAWICTVLSFLFGCKKNEEVKKLKLQITNTNLVQKSQNKTKNTAQDLDQSSTKVKQVGEKNVYANKVTGGIKIDM</sequence>